<evidence type="ECO:0000256" key="13">
    <source>
        <dbReference type="ARBA" id="ARBA00022842"/>
    </source>
</evidence>
<dbReference type="InterPro" id="IPR036690">
    <property type="entry name" value="Fdx_antiC-bd_sf"/>
</dbReference>
<reference evidence="21" key="1">
    <citation type="journal article" date="2015" name="Nature">
        <title>Complex archaea that bridge the gap between prokaryotes and eukaryotes.</title>
        <authorList>
            <person name="Spang A."/>
            <person name="Saw J.H."/>
            <person name="Jorgensen S.L."/>
            <person name="Zaremba-Niedzwiedzka K."/>
            <person name="Martijn J."/>
            <person name="Lind A.E."/>
            <person name="van Eijk R."/>
            <person name="Schleper C."/>
            <person name="Guy L."/>
            <person name="Ettema T.J."/>
        </authorList>
    </citation>
    <scope>NUCLEOTIDE SEQUENCE</scope>
</reference>
<dbReference type="SUPFAM" id="SSF54991">
    <property type="entry name" value="Anticodon-binding domain of PheRS"/>
    <property type="match status" value="1"/>
</dbReference>
<evidence type="ECO:0000259" key="19">
    <source>
        <dbReference type="PROSITE" id="PS51447"/>
    </source>
</evidence>
<evidence type="ECO:0000256" key="1">
    <source>
        <dbReference type="ARBA" id="ARBA00001946"/>
    </source>
</evidence>
<feature type="domain" description="B5" evidence="20">
    <location>
        <begin position="307"/>
        <end position="383"/>
    </location>
</feature>
<evidence type="ECO:0000256" key="7">
    <source>
        <dbReference type="ARBA" id="ARBA00022490"/>
    </source>
</evidence>
<dbReference type="Gene3D" id="3.30.56.10">
    <property type="match status" value="2"/>
</dbReference>
<dbReference type="Gene3D" id="3.30.930.10">
    <property type="entry name" value="Bira Bifunctional Protein, Domain 2"/>
    <property type="match status" value="1"/>
</dbReference>
<dbReference type="Pfam" id="PF17759">
    <property type="entry name" value="tRNA_synthFbeta"/>
    <property type="match status" value="1"/>
</dbReference>
<keyword evidence="9" id="KW-0436">Ligase</keyword>
<comment type="catalytic activity">
    <reaction evidence="18">
        <text>tRNA(Phe) + L-phenylalanine + ATP = L-phenylalanyl-tRNA(Phe) + AMP + diphosphate + H(+)</text>
        <dbReference type="Rhea" id="RHEA:19413"/>
        <dbReference type="Rhea" id="RHEA-COMP:9668"/>
        <dbReference type="Rhea" id="RHEA-COMP:9699"/>
        <dbReference type="ChEBI" id="CHEBI:15378"/>
        <dbReference type="ChEBI" id="CHEBI:30616"/>
        <dbReference type="ChEBI" id="CHEBI:33019"/>
        <dbReference type="ChEBI" id="CHEBI:58095"/>
        <dbReference type="ChEBI" id="CHEBI:78442"/>
        <dbReference type="ChEBI" id="CHEBI:78531"/>
        <dbReference type="ChEBI" id="CHEBI:456215"/>
        <dbReference type="EC" id="6.1.1.20"/>
    </reaction>
</comment>
<evidence type="ECO:0000256" key="2">
    <source>
        <dbReference type="ARBA" id="ARBA00004496"/>
    </source>
</evidence>
<name>A0A0F9XTW8_9ZZZZ</name>
<dbReference type="Pfam" id="PF03147">
    <property type="entry name" value="FDX-ACB"/>
    <property type="match status" value="1"/>
</dbReference>
<comment type="subunit">
    <text evidence="4">Tetramer of two alpha and two beta subunits.</text>
</comment>
<dbReference type="GO" id="GO:0004826">
    <property type="term" value="F:phenylalanine-tRNA ligase activity"/>
    <property type="evidence" value="ECO:0007669"/>
    <property type="project" value="UniProtKB-EC"/>
</dbReference>
<evidence type="ECO:0000256" key="17">
    <source>
        <dbReference type="ARBA" id="ARBA00033189"/>
    </source>
</evidence>
<keyword evidence="14" id="KW-0694">RNA-binding</keyword>
<sequence>MKFSYNWLKDLISGKLPEPVKLADLLNMHSFEVNEIKRAGSDWMIDIDVLPNRGPDCFSHTGIAREVAVITSTKLKINPSTRLRVNAEQRRSIKEEKFIEDRNSKIKDFMGVDVKYLRACPRYTARILHGITVGPSPKFIQERLKVCGLRPINNIVDITNYVMLETGQPLHAFDGEKLEGQKIIVRFARNNEKITTLDGEKYDLDRNILVIADDRKPIAIAGIKGGKIPEVTKRTKIIIIESANFNPQIIRKGSQRLNLKTDASLRFEHGIDPNLTEIAVDQAASLIQKITGGRIQKDLIDFYPKKVLSKKVNLDLNYVERLLGVKISKNEITKILRDLGFKISQLSKLKLQVEIPTRRLDISLPEDLIEEISRIYGYKNIPATFPLTVLSPPRRNNLIFWEDFSKRILKELSLTEVYNYSFLGEELRETFGYKVKELIEIENPASVKQKYLRPSLIPNLLVNLKTNLKYFDNIRIFELGKIYRKRRMTEKRMLSVAILKKEGGSRSQSEIFLELKGIIDALLNQLGISNIWYDFYKPAPTESRTFFWQLKKSAEIKIDRKEIGFLGTISPKILDKLKITENLVFFEIDFDELAQLCSEEHEFRPLSRYPAAVRDLAVLVPGGILVEEVLNIINVVGGRVVRDVDLFDIYEGQELPEGKKNLAFHIIYQAQDKTLKSSEIDKIHQKIIKALEKKPEWQVRQ</sequence>
<dbReference type="InterPro" id="IPR004532">
    <property type="entry name" value="Phe-tRNA-ligase_IIc_bsu_bact"/>
</dbReference>
<comment type="cofactor">
    <cofactor evidence="1">
        <name>Mg(2+)</name>
        <dbReference type="ChEBI" id="CHEBI:18420"/>
    </cofactor>
</comment>
<dbReference type="GO" id="GO:0000049">
    <property type="term" value="F:tRNA binding"/>
    <property type="evidence" value="ECO:0007669"/>
    <property type="project" value="UniProtKB-KW"/>
</dbReference>
<keyword evidence="11" id="KW-0547">Nucleotide-binding</keyword>
<evidence type="ECO:0000256" key="4">
    <source>
        <dbReference type="ARBA" id="ARBA00011209"/>
    </source>
</evidence>
<dbReference type="Pfam" id="PF03483">
    <property type="entry name" value="B3_4"/>
    <property type="match status" value="1"/>
</dbReference>
<dbReference type="PANTHER" id="PTHR10947">
    <property type="entry name" value="PHENYLALANYL-TRNA SYNTHETASE BETA CHAIN AND LEUCINE-RICH REPEAT-CONTAINING PROTEIN 47"/>
    <property type="match status" value="1"/>
</dbReference>
<organism evidence="21">
    <name type="scientific">marine sediment metagenome</name>
    <dbReference type="NCBI Taxonomy" id="412755"/>
    <lineage>
        <taxon>unclassified sequences</taxon>
        <taxon>metagenomes</taxon>
        <taxon>ecological metagenomes</taxon>
    </lineage>
</organism>
<evidence type="ECO:0000256" key="12">
    <source>
        <dbReference type="ARBA" id="ARBA00022840"/>
    </source>
</evidence>
<evidence type="ECO:0000256" key="5">
    <source>
        <dbReference type="ARBA" id="ARBA00012814"/>
    </source>
</evidence>
<proteinExistence type="inferred from homology"/>
<dbReference type="SUPFAM" id="SSF55681">
    <property type="entry name" value="Class II aaRS and biotin synthetases"/>
    <property type="match status" value="1"/>
</dbReference>
<dbReference type="Gene3D" id="3.50.40.10">
    <property type="entry name" value="Phenylalanyl-trna Synthetase, Chain B, domain 3"/>
    <property type="match status" value="1"/>
</dbReference>
<gene>
    <name evidence="21" type="ORF">LCGC14_0103430</name>
</gene>
<dbReference type="InterPro" id="IPR020825">
    <property type="entry name" value="Phe-tRNA_synthase-like_B3/B4"/>
</dbReference>
<dbReference type="SMART" id="SM00873">
    <property type="entry name" value="B3_4"/>
    <property type="match status" value="1"/>
</dbReference>
<comment type="similarity">
    <text evidence="3">Belongs to the phenylalanyl-tRNA synthetase beta subunit family. Type 1 subfamily.</text>
</comment>
<evidence type="ECO:0000259" key="20">
    <source>
        <dbReference type="PROSITE" id="PS51483"/>
    </source>
</evidence>
<keyword evidence="15" id="KW-0648">Protein biosynthesis</keyword>
<dbReference type="InterPro" id="IPR005147">
    <property type="entry name" value="tRNA_synthase_B5-dom"/>
</dbReference>
<dbReference type="PROSITE" id="PS51483">
    <property type="entry name" value="B5"/>
    <property type="match status" value="1"/>
</dbReference>
<dbReference type="InterPro" id="IPR045864">
    <property type="entry name" value="aa-tRNA-synth_II/BPL/LPL"/>
</dbReference>
<feature type="domain" description="FDX-ACB" evidence="19">
    <location>
        <begin position="607"/>
        <end position="700"/>
    </location>
</feature>
<evidence type="ECO:0000256" key="8">
    <source>
        <dbReference type="ARBA" id="ARBA00022555"/>
    </source>
</evidence>
<keyword evidence="12" id="KW-0067">ATP-binding</keyword>
<dbReference type="Gene3D" id="3.30.70.380">
    <property type="entry name" value="Ferrodoxin-fold anticodon-binding domain"/>
    <property type="match status" value="1"/>
</dbReference>
<dbReference type="InterPro" id="IPR009061">
    <property type="entry name" value="DNA-bd_dom_put_sf"/>
</dbReference>
<dbReference type="GO" id="GO:0000287">
    <property type="term" value="F:magnesium ion binding"/>
    <property type="evidence" value="ECO:0007669"/>
    <property type="project" value="InterPro"/>
</dbReference>
<evidence type="ECO:0000256" key="14">
    <source>
        <dbReference type="ARBA" id="ARBA00022884"/>
    </source>
</evidence>
<dbReference type="NCBIfam" id="TIGR00472">
    <property type="entry name" value="pheT_bact"/>
    <property type="match status" value="1"/>
</dbReference>
<dbReference type="InterPro" id="IPR005146">
    <property type="entry name" value="B3/B4_tRNA-bd"/>
</dbReference>
<evidence type="ECO:0000256" key="6">
    <source>
        <dbReference type="ARBA" id="ARBA00017032"/>
    </source>
</evidence>
<evidence type="ECO:0000256" key="10">
    <source>
        <dbReference type="ARBA" id="ARBA00022723"/>
    </source>
</evidence>
<dbReference type="SMART" id="SM00896">
    <property type="entry name" value="FDX-ACB"/>
    <property type="match status" value="1"/>
</dbReference>
<dbReference type="Pfam" id="PF03484">
    <property type="entry name" value="B5"/>
    <property type="match status" value="1"/>
</dbReference>
<accession>A0A0F9XTW8</accession>
<dbReference type="InterPro" id="IPR041616">
    <property type="entry name" value="PheRS_beta_core"/>
</dbReference>
<keyword evidence="8" id="KW-0820">tRNA-binding</keyword>
<keyword evidence="13" id="KW-0460">Magnesium</keyword>
<dbReference type="EC" id="6.1.1.20" evidence="5"/>
<dbReference type="SUPFAM" id="SSF56037">
    <property type="entry name" value="PheT/TilS domain"/>
    <property type="match status" value="1"/>
</dbReference>
<comment type="caution">
    <text evidence="21">The sequence shown here is derived from an EMBL/GenBank/DDBJ whole genome shotgun (WGS) entry which is preliminary data.</text>
</comment>
<dbReference type="FunFam" id="3.50.40.10:FF:000001">
    <property type="entry name" value="Phenylalanine--tRNA ligase beta subunit"/>
    <property type="match status" value="1"/>
</dbReference>
<dbReference type="GO" id="GO:0009328">
    <property type="term" value="C:phenylalanine-tRNA ligase complex"/>
    <property type="evidence" value="ECO:0007669"/>
    <property type="project" value="TreeGrafter"/>
</dbReference>
<keyword evidence="16" id="KW-0030">Aminoacyl-tRNA synthetase</keyword>
<evidence type="ECO:0000313" key="21">
    <source>
        <dbReference type="EMBL" id="KKO02892.1"/>
    </source>
</evidence>
<evidence type="ECO:0000256" key="16">
    <source>
        <dbReference type="ARBA" id="ARBA00023146"/>
    </source>
</evidence>
<dbReference type="GO" id="GO:0005524">
    <property type="term" value="F:ATP binding"/>
    <property type="evidence" value="ECO:0007669"/>
    <property type="project" value="UniProtKB-KW"/>
</dbReference>
<dbReference type="PANTHER" id="PTHR10947:SF0">
    <property type="entry name" value="PHENYLALANINE--TRNA LIGASE BETA SUBUNIT"/>
    <property type="match status" value="1"/>
</dbReference>
<dbReference type="FunFam" id="3.30.56.10:FF:000002">
    <property type="entry name" value="Phenylalanine--tRNA ligase beta subunit"/>
    <property type="match status" value="1"/>
</dbReference>
<dbReference type="FunFam" id="3.30.70.380:FF:000001">
    <property type="entry name" value="Phenylalanine--tRNA ligase beta subunit"/>
    <property type="match status" value="1"/>
</dbReference>
<comment type="subcellular location">
    <subcellularLocation>
        <location evidence="2">Cytoplasm</location>
    </subcellularLocation>
</comment>
<keyword evidence="10" id="KW-0479">Metal-binding</keyword>
<evidence type="ECO:0000256" key="18">
    <source>
        <dbReference type="ARBA" id="ARBA00049255"/>
    </source>
</evidence>
<dbReference type="AlphaFoldDB" id="A0A0F9XTW8"/>
<dbReference type="SUPFAM" id="SSF46955">
    <property type="entry name" value="Putative DNA-binding domain"/>
    <property type="match status" value="2"/>
</dbReference>
<dbReference type="SMART" id="SM00874">
    <property type="entry name" value="B5"/>
    <property type="match status" value="1"/>
</dbReference>
<dbReference type="PROSITE" id="PS51447">
    <property type="entry name" value="FDX_ACB"/>
    <property type="match status" value="1"/>
</dbReference>
<evidence type="ECO:0000256" key="15">
    <source>
        <dbReference type="ARBA" id="ARBA00022917"/>
    </source>
</evidence>
<evidence type="ECO:0000256" key="9">
    <source>
        <dbReference type="ARBA" id="ARBA00022598"/>
    </source>
</evidence>
<dbReference type="InterPro" id="IPR005121">
    <property type="entry name" value="Fdx_antiC-bd"/>
</dbReference>
<dbReference type="InterPro" id="IPR045060">
    <property type="entry name" value="Phe-tRNA-ligase_IIc_bsu"/>
</dbReference>
<dbReference type="GO" id="GO:0006432">
    <property type="term" value="P:phenylalanyl-tRNA aminoacylation"/>
    <property type="evidence" value="ECO:0007669"/>
    <property type="project" value="InterPro"/>
</dbReference>
<evidence type="ECO:0000256" key="3">
    <source>
        <dbReference type="ARBA" id="ARBA00008653"/>
    </source>
</evidence>
<evidence type="ECO:0000256" key="11">
    <source>
        <dbReference type="ARBA" id="ARBA00022741"/>
    </source>
</evidence>
<keyword evidence="7" id="KW-0963">Cytoplasm</keyword>
<protein>
    <recommendedName>
        <fullName evidence="6">Phenylalanine--tRNA ligase beta subunit</fullName>
        <ecNumber evidence="5">6.1.1.20</ecNumber>
    </recommendedName>
    <alternativeName>
        <fullName evidence="17">Phenylalanyl-tRNA synthetase beta subunit</fullName>
    </alternativeName>
</protein>
<dbReference type="EMBL" id="LAZR01000029">
    <property type="protein sequence ID" value="KKO02892.1"/>
    <property type="molecule type" value="Genomic_DNA"/>
</dbReference>
<dbReference type="HAMAP" id="MF_00283">
    <property type="entry name" value="Phe_tRNA_synth_beta1"/>
    <property type="match status" value="1"/>
</dbReference>